<evidence type="ECO:0000313" key="2">
    <source>
        <dbReference type="EMBL" id="SDJ21963.1"/>
    </source>
</evidence>
<reference evidence="3" key="1">
    <citation type="submission" date="2016-10" db="EMBL/GenBank/DDBJ databases">
        <authorList>
            <person name="Varghese N."/>
            <person name="Submissions S."/>
        </authorList>
    </citation>
    <scope>NUCLEOTIDE SEQUENCE [LARGE SCALE GENOMIC DNA]</scope>
    <source>
        <strain evidence="3">DSM 26424</strain>
    </source>
</reference>
<dbReference type="AlphaFoldDB" id="A0A1G8RYD3"/>
<keyword evidence="3" id="KW-1185">Reference proteome</keyword>
<proteinExistence type="predicted"/>
<protein>
    <submittedName>
        <fullName evidence="2">Uncharacterized protein</fullName>
    </submittedName>
</protein>
<dbReference type="Proteomes" id="UP000199093">
    <property type="component" value="Unassembled WGS sequence"/>
</dbReference>
<sequence>MTYSVPSYPEARATLADAIHAGMEELIAACAVIEDQSDDPAEARQARELRERLQAETPRPRRLPGWRRL</sequence>
<dbReference type="EMBL" id="FNEJ01000022">
    <property type="protein sequence ID" value="SDJ21963.1"/>
    <property type="molecule type" value="Genomic_DNA"/>
</dbReference>
<feature type="compositionally biased region" description="Basic residues" evidence="1">
    <location>
        <begin position="60"/>
        <end position="69"/>
    </location>
</feature>
<evidence type="ECO:0000313" key="3">
    <source>
        <dbReference type="Proteomes" id="UP000199093"/>
    </source>
</evidence>
<name>A0A1G8RYD3_9RHOB</name>
<dbReference type="RefSeq" id="WP_089850458.1">
    <property type="nucleotide sequence ID" value="NZ_FNEJ01000022.1"/>
</dbReference>
<accession>A0A1G8RYD3</accession>
<dbReference type="STRING" id="555512.SAMN04487993_102240"/>
<feature type="region of interest" description="Disordered" evidence="1">
    <location>
        <begin position="50"/>
        <end position="69"/>
    </location>
</feature>
<organism evidence="2 3">
    <name type="scientific">Salipiger marinus</name>
    <dbReference type="NCBI Taxonomy" id="555512"/>
    <lineage>
        <taxon>Bacteria</taxon>
        <taxon>Pseudomonadati</taxon>
        <taxon>Pseudomonadota</taxon>
        <taxon>Alphaproteobacteria</taxon>
        <taxon>Rhodobacterales</taxon>
        <taxon>Roseobacteraceae</taxon>
        <taxon>Salipiger</taxon>
    </lineage>
</organism>
<evidence type="ECO:0000256" key="1">
    <source>
        <dbReference type="SAM" id="MobiDB-lite"/>
    </source>
</evidence>
<gene>
    <name evidence="2" type="ORF">SAMN04487993_102240</name>
</gene>